<gene>
    <name evidence="2" type="ORF">ND2E_3055</name>
</gene>
<dbReference type="PATRIC" id="fig|28229.4.peg.2101"/>
<evidence type="ECO:0000313" key="2">
    <source>
        <dbReference type="EMBL" id="KGJ92162.1"/>
    </source>
</evidence>
<feature type="transmembrane region" description="Helical" evidence="1">
    <location>
        <begin position="53"/>
        <end position="76"/>
    </location>
</feature>
<feature type="transmembrane region" description="Helical" evidence="1">
    <location>
        <begin position="12"/>
        <end position="33"/>
    </location>
</feature>
<keyword evidence="1" id="KW-1133">Transmembrane helix</keyword>
<dbReference type="RefSeq" id="WP_052056512.1">
    <property type="nucleotide sequence ID" value="NZ_JQED01000021.1"/>
</dbReference>
<name>A0A099KQL5_COLPS</name>
<protein>
    <submittedName>
        <fullName evidence="2">Uncharacterized protein</fullName>
    </submittedName>
</protein>
<evidence type="ECO:0000313" key="3">
    <source>
        <dbReference type="Proteomes" id="UP000029843"/>
    </source>
</evidence>
<keyword evidence="1" id="KW-0812">Transmembrane</keyword>
<dbReference type="EMBL" id="JQED01000021">
    <property type="protein sequence ID" value="KGJ92162.1"/>
    <property type="molecule type" value="Genomic_DNA"/>
</dbReference>
<dbReference type="AlphaFoldDB" id="A0A099KQL5"/>
<dbReference type="OrthoDB" id="346283at2"/>
<proteinExistence type="predicted"/>
<accession>A0A099KQL5</accession>
<reference evidence="2 3" key="1">
    <citation type="submission" date="2014-08" db="EMBL/GenBank/DDBJ databases">
        <title>Genomic and Phenotypic Diversity of Colwellia psychrerythraea strains from Disparate Marine Basins.</title>
        <authorList>
            <person name="Techtmann S.M."/>
            <person name="Stelling S.C."/>
            <person name="Utturkar S.M."/>
            <person name="Alshibli N."/>
            <person name="Harris A."/>
            <person name="Brown S.D."/>
            <person name="Hazen T.C."/>
        </authorList>
    </citation>
    <scope>NUCLEOTIDE SEQUENCE [LARGE SCALE GENOMIC DNA]</scope>
    <source>
        <strain evidence="2 3">ND2E</strain>
    </source>
</reference>
<organism evidence="2 3">
    <name type="scientific">Colwellia psychrerythraea</name>
    <name type="common">Vibrio psychroerythus</name>
    <dbReference type="NCBI Taxonomy" id="28229"/>
    <lineage>
        <taxon>Bacteria</taxon>
        <taxon>Pseudomonadati</taxon>
        <taxon>Pseudomonadota</taxon>
        <taxon>Gammaproteobacteria</taxon>
        <taxon>Alteromonadales</taxon>
        <taxon>Colwelliaceae</taxon>
        <taxon>Colwellia</taxon>
    </lineage>
</organism>
<keyword evidence="1" id="KW-0472">Membrane</keyword>
<comment type="caution">
    <text evidence="2">The sequence shown here is derived from an EMBL/GenBank/DDBJ whole genome shotgun (WGS) entry which is preliminary data.</text>
</comment>
<evidence type="ECO:0000256" key="1">
    <source>
        <dbReference type="SAM" id="Phobius"/>
    </source>
</evidence>
<sequence>MDIENIEKSVKFSRWIVSSIFVVTLGSYVGWFFLFQGQTLSVEPSVWGSFGDFVGGLLNPLIAYSAFYWLTVSVIVQKRELAETKKALIDSSKAQQEQVKVQLENVQVQKGHLITQKNQAKEAFRSSAIEVMSMQLNNISMQLESEYAYRNGLALNAMKTNNAVTMARDGRCISADKELVNCSASIAKLEGERLKLIISVQDILNNDGANIANPS</sequence>
<dbReference type="Proteomes" id="UP000029843">
    <property type="component" value="Unassembled WGS sequence"/>
</dbReference>